<feature type="compositionally biased region" description="Basic residues" evidence="11">
    <location>
        <begin position="109"/>
        <end position="119"/>
    </location>
</feature>
<keyword evidence="4 9" id="KW-0238">DNA-binding</keyword>
<reference evidence="13" key="1">
    <citation type="submission" date="2022-03" db="EMBL/GenBank/DDBJ databases">
        <title>A functionally conserved STORR gene fusion in Papaver species that diverged 16.8 million years ago.</title>
        <authorList>
            <person name="Catania T."/>
        </authorList>
    </citation>
    <scope>NUCLEOTIDE SEQUENCE</scope>
    <source>
        <strain evidence="13">S-191538</strain>
    </source>
</reference>
<feature type="compositionally biased region" description="Low complexity" evidence="11">
    <location>
        <begin position="131"/>
        <end position="159"/>
    </location>
</feature>
<feature type="region of interest" description="Disordered" evidence="11">
    <location>
        <begin position="1"/>
        <end position="57"/>
    </location>
</feature>
<keyword evidence="7 9" id="KW-0539">Nucleus</keyword>
<feature type="compositionally biased region" description="Polar residues" evidence="11">
    <location>
        <begin position="120"/>
        <end position="129"/>
    </location>
</feature>
<keyword evidence="3" id="KW-0805">Transcription regulation</keyword>
<evidence type="ECO:0000256" key="8">
    <source>
        <dbReference type="ARBA" id="ARBA00024040"/>
    </source>
</evidence>
<dbReference type="InterPro" id="IPR044557">
    <property type="entry name" value="WOX8/9-like"/>
</dbReference>
<dbReference type="PROSITE" id="PS50071">
    <property type="entry name" value="HOMEOBOX_2"/>
    <property type="match status" value="1"/>
</dbReference>
<dbReference type="InterPro" id="IPR009057">
    <property type="entry name" value="Homeodomain-like_sf"/>
</dbReference>
<dbReference type="GO" id="GO:0003677">
    <property type="term" value="F:DNA binding"/>
    <property type="evidence" value="ECO:0007669"/>
    <property type="project" value="UniProtKB-UniRule"/>
</dbReference>
<evidence type="ECO:0000256" key="11">
    <source>
        <dbReference type="SAM" id="MobiDB-lite"/>
    </source>
</evidence>
<comment type="caution">
    <text evidence="13">The sequence shown here is derived from an EMBL/GenBank/DDBJ whole genome shotgun (WGS) entry which is preliminary data.</text>
</comment>
<dbReference type="CDD" id="cd00086">
    <property type="entry name" value="homeodomain"/>
    <property type="match status" value="1"/>
</dbReference>
<dbReference type="Pfam" id="PF00046">
    <property type="entry name" value="Homeodomain"/>
    <property type="match status" value="1"/>
</dbReference>
<dbReference type="PANTHER" id="PTHR47288:SF1">
    <property type="entry name" value="WUSCHEL-RELATED HOMEOBOX 9"/>
    <property type="match status" value="1"/>
</dbReference>
<evidence type="ECO:0000256" key="9">
    <source>
        <dbReference type="PROSITE-ProRule" id="PRU00108"/>
    </source>
</evidence>
<feature type="compositionally biased region" description="Polar residues" evidence="11">
    <location>
        <begin position="31"/>
        <end position="44"/>
    </location>
</feature>
<dbReference type="GO" id="GO:0050793">
    <property type="term" value="P:regulation of developmental process"/>
    <property type="evidence" value="ECO:0007669"/>
    <property type="project" value="InterPro"/>
</dbReference>
<evidence type="ECO:0000256" key="7">
    <source>
        <dbReference type="ARBA" id="ARBA00023242"/>
    </source>
</evidence>
<dbReference type="PANTHER" id="PTHR47288">
    <property type="entry name" value="WUSCHEL-RELATED HOMEOBOX 9"/>
    <property type="match status" value="1"/>
</dbReference>
<dbReference type="InterPro" id="IPR001356">
    <property type="entry name" value="HD"/>
</dbReference>
<dbReference type="AlphaFoldDB" id="A0AA41V3B9"/>
<keyword evidence="14" id="KW-1185">Reference proteome</keyword>
<evidence type="ECO:0000256" key="4">
    <source>
        <dbReference type="ARBA" id="ARBA00023125"/>
    </source>
</evidence>
<dbReference type="GO" id="GO:0048731">
    <property type="term" value="P:system development"/>
    <property type="evidence" value="ECO:0007669"/>
    <property type="project" value="UniProtKB-ARBA"/>
</dbReference>
<feature type="region of interest" description="Disordered" evidence="11">
    <location>
        <begin position="109"/>
        <end position="159"/>
    </location>
</feature>
<evidence type="ECO:0000256" key="2">
    <source>
        <dbReference type="ARBA" id="ARBA00022473"/>
    </source>
</evidence>
<evidence type="ECO:0000256" key="6">
    <source>
        <dbReference type="ARBA" id="ARBA00023163"/>
    </source>
</evidence>
<proteinExistence type="inferred from homology"/>
<dbReference type="EMBL" id="JAJJMA010020885">
    <property type="protein sequence ID" value="MCL7023313.1"/>
    <property type="molecule type" value="Genomic_DNA"/>
</dbReference>
<gene>
    <name evidence="13" type="ORF">MKW94_013510</name>
</gene>
<feature type="domain" description="Homeobox" evidence="12">
    <location>
        <begin position="49"/>
        <end position="114"/>
    </location>
</feature>
<keyword evidence="5 9" id="KW-0371">Homeobox</keyword>
<evidence type="ECO:0000313" key="13">
    <source>
        <dbReference type="EMBL" id="MCL7023313.1"/>
    </source>
</evidence>
<evidence type="ECO:0000256" key="10">
    <source>
        <dbReference type="RuleBase" id="RU000682"/>
    </source>
</evidence>
<feature type="compositionally biased region" description="Basic and acidic residues" evidence="11">
    <location>
        <begin position="45"/>
        <end position="54"/>
    </location>
</feature>
<name>A0AA41V3B9_PAPNU</name>
<evidence type="ECO:0000313" key="14">
    <source>
        <dbReference type="Proteomes" id="UP001177140"/>
    </source>
</evidence>
<organism evidence="13 14">
    <name type="scientific">Papaver nudicaule</name>
    <name type="common">Iceland poppy</name>
    <dbReference type="NCBI Taxonomy" id="74823"/>
    <lineage>
        <taxon>Eukaryota</taxon>
        <taxon>Viridiplantae</taxon>
        <taxon>Streptophyta</taxon>
        <taxon>Embryophyta</taxon>
        <taxon>Tracheophyta</taxon>
        <taxon>Spermatophyta</taxon>
        <taxon>Magnoliopsida</taxon>
        <taxon>Ranunculales</taxon>
        <taxon>Papaveraceae</taxon>
        <taxon>Papaveroideae</taxon>
        <taxon>Papaver</taxon>
    </lineage>
</organism>
<comment type="similarity">
    <text evidence="8">Belongs to the WUS homeobox family.</text>
</comment>
<evidence type="ECO:0000256" key="5">
    <source>
        <dbReference type="ARBA" id="ARBA00023155"/>
    </source>
</evidence>
<keyword evidence="6" id="KW-0804">Transcription</keyword>
<accession>A0AA41V3B9</accession>
<protein>
    <recommendedName>
        <fullName evidence="12">Homeobox domain-containing protein</fullName>
    </recommendedName>
</protein>
<dbReference type="GO" id="GO:0003700">
    <property type="term" value="F:DNA-binding transcription factor activity"/>
    <property type="evidence" value="ECO:0007669"/>
    <property type="project" value="InterPro"/>
</dbReference>
<dbReference type="GO" id="GO:0005634">
    <property type="term" value="C:nucleus"/>
    <property type="evidence" value="ECO:0007669"/>
    <property type="project" value="UniProtKB-SubCell"/>
</dbReference>
<evidence type="ECO:0000256" key="1">
    <source>
        <dbReference type="ARBA" id="ARBA00004123"/>
    </source>
</evidence>
<dbReference type="SMART" id="SM00389">
    <property type="entry name" value="HOX"/>
    <property type="match status" value="1"/>
</dbReference>
<dbReference type="Proteomes" id="UP001177140">
    <property type="component" value="Unassembled WGS sequence"/>
</dbReference>
<evidence type="ECO:0000259" key="12">
    <source>
        <dbReference type="PROSITE" id="PS50071"/>
    </source>
</evidence>
<dbReference type="SUPFAM" id="SSF46689">
    <property type="entry name" value="Homeodomain-like"/>
    <property type="match status" value="1"/>
</dbReference>
<dbReference type="FunFam" id="1.10.10.60:FF:000118">
    <property type="entry name" value="WUSCHEL-related homeobox 11"/>
    <property type="match status" value="1"/>
</dbReference>
<keyword evidence="2" id="KW-0217">Developmental protein</keyword>
<feature type="DNA-binding region" description="Homeobox" evidence="9">
    <location>
        <begin position="51"/>
        <end position="115"/>
    </location>
</feature>
<comment type="subcellular location">
    <subcellularLocation>
        <location evidence="1 9 10">Nucleus</location>
    </subcellularLocation>
</comment>
<sequence>MASSNRHWPSMFKSKPCNSHPQWQHEINPPSLMSSCQRPYTPSGNEERTLEPKPRWNPKPEQIRILEAIFNAGMVNPPREEIRRIRAQLQEYGQVGDANVFYWFQNRKSRSKHKQRHSTKSSSTNNVYHQSLPKTLTAPSSSSSSSSEKASPKKINNNKNNYAAMGATGVNLIDALNSPTASVNQTYFQTTQGELISSSSPDPFFFSTPIPVQQSGISNTGFTRGFCFSELSNVIQYPNHVNHHQGNGHCSSLLLGELLNHGSTLKIDEAADKLKDWQKLSYTTNSTITSTGTIPSTVIDTIPSSTITSTDSTLIHETQGHGGGVGESGDINPCIVAKSTVFINGLEFEVPMGPLNVRQAFGYDDAVLIHSSGQTVITDEWGFALQSLQPGASYYLVRIPS</sequence>
<dbReference type="Gene3D" id="1.10.10.60">
    <property type="entry name" value="Homeodomain-like"/>
    <property type="match status" value="1"/>
</dbReference>
<evidence type="ECO:0000256" key="3">
    <source>
        <dbReference type="ARBA" id="ARBA00023015"/>
    </source>
</evidence>